<dbReference type="SUPFAM" id="SSF52540">
    <property type="entry name" value="P-loop containing nucleoside triphosphate hydrolases"/>
    <property type="match status" value="1"/>
</dbReference>
<keyword evidence="6" id="KW-1185">Reference proteome</keyword>
<dbReference type="Gene3D" id="3.40.50.300">
    <property type="entry name" value="P-loop containing nucleotide triphosphate hydrolases"/>
    <property type="match status" value="1"/>
</dbReference>
<dbReference type="PROSITE" id="PS00486">
    <property type="entry name" value="DNA_MISMATCH_REPAIR_2"/>
    <property type="match status" value="1"/>
</dbReference>
<evidence type="ECO:0000259" key="4">
    <source>
        <dbReference type="PROSITE" id="PS00486"/>
    </source>
</evidence>
<accession>A0ABY6HS14</accession>
<proteinExistence type="predicted"/>
<keyword evidence="5" id="KW-0255">Endonuclease</keyword>
<organism evidence="5 6">
    <name type="scientific">Candidatus Lokiarchaeum ossiferum</name>
    <dbReference type="NCBI Taxonomy" id="2951803"/>
    <lineage>
        <taxon>Archaea</taxon>
        <taxon>Promethearchaeati</taxon>
        <taxon>Promethearchaeota</taxon>
        <taxon>Promethearchaeia</taxon>
        <taxon>Promethearchaeales</taxon>
        <taxon>Promethearchaeaceae</taxon>
        <taxon>Candidatus Lokiarchaeum</taxon>
    </lineage>
</organism>
<dbReference type="InterPro" id="IPR000432">
    <property type="entry name" value="DNA_mismatch_repair_MutS_C"/>
</dbReference>
<dbReference type="SUPFAM" id="SSF48334">
    <property type="entry name" value="DNA repair protein MutS, domain III"/>
    <property type="match status" value="1"/>
</dbReference>
<dbReference type="InterPro" id="IPR027417">
    <property type="entry name" value="P-loop_NTPase"/>
</dbReference>
<dbReference type="Pfam" id="PF00488">
    <property type="entry name" value="MutS_V"/>
    <property type="match status" value="1"/>
</dbReference>
<dbReference type="PANTHER" id="PTHR11361">
    <property type="entry name" value="DNA MISMATCH REPAIR PROTEIN MUTS FAMILY MEMBER"/>
    <property type="match status" value="1"/>
</dbReference>
<dbReference type="EC" id="3.1.-.-" evidence="5"/>
<dbReference type="GO" id="GO:0016787">
    <property type="term" value="F:hydrolase activity"/>
    <property type="evidence" value="ECO:0007669"/>
    <property type="project" value="UniProtKB-KW"/>
</dbReference>
<dbReference type="GO" id="GO:0004519">
    <property type="term" value="F:endonuclease activity"/>
    <property type="evidence" value="ECO:0007669"/>
    <property type="project" value="UniProtKB-KW"/>
</dbReference>
<keyword evidence="3" id="KW-0238">DNA-binding</keyword>
<dbReference type="InterPro" id="IPR036187">
    <property type="entry name" value="DNA_mismatch_repair_MutS_sf"/>
</dbReference>
<keyword evidence="1" id="KW-0547">Nucleotide-binding</keyword>
<dbReference type="Proteomes" id="UP001208689">
    <property type="component" value="Chromosome"/>
</dbReference>
<feature type="domain" description="DNA mismatch repair proteins mutS family" evidence="4">
    <location>
        <begin position="364"/>
        <end position="380"/>
    </location>
</feature>
<evidence type="ECO:0000256" key="2">
    <source>
        <dbReference type="ARBA" id="ARBA00022840"/>
    </source>
</evidence>
<evidence type="ECO:0000256" key="3">
    <source>
        <dbReference type="ARBA" id="ARBA00023125"/>
    </source>
</evidence>
<keyword evidence="5" id="KW-0540">Nuclease</keyword>
<keyword evidence="2" id="KW-0067">ATP-binding</keyword>
<dbReference type="SMART" id="SM00534">
    <property type="entry name" value="MUTSac"/>
    <property type="match status" value="1"/>
</dbReference>
<dbReference type="InterPro" id="IPR045076">
    <property type="entry name" value="MutS"/>
</dbReference>
<evidence type="ECO:0000313" key="6">
    <source>
        <dbReference type="Proteomes" id="UP001208689"/>
    </source>
</evidence>
<dbReference type="PANTHER" id="PTHR11361:SF14">
    <property type="entry name" value="DNA MISMATCH REPAIR PROTEIN MUTS, TYPE 2"/>
    <property type="match status" value="1"/>
</dbReference>
<evidence type="ECO:0000313" key="5">
    <source>
        <dbReference type="EMBL" id="UYP46303.1"/>
    </source>
</evidence>
<name>A0ABY6HS14_9ARCH</name>
<keyword evidence="5" id="KW-0378">Hydrolase</keyword>
<protein>
    <submittedName>
        <fullName evidence="5">Endonuclease MutS2</fullName>
        <ecNumber evidence="5">3.1.-.-</ecNumber>
    </submittedName>
</protein>
<sequence>MIGLTQENLDTIGFTFLLNKLDTLTPFGKELKNNLRRFSPSEKELLITELSNIGCLCSSIQKNSSIHKKIDYILPKLRDIRRSLLNLQETKILDEVEIFELKKFAMDFEDFSSKVQSLHLSLPEMDFTSFKQVISLLDPNQTNIPTFYLYDSYSDSLQKIRERKRSLETKIFQTQDSELIKQLKEERLDVVILEREEELNVKKSLSFQLRQYTTLYLDNITKLGLFDFWISKAKLALEFGGVKPQISSNQGIKIKRSINPYVQSILNQSEKQFTPISIDLDLGVTIITGANMGGKTVSLQTLFLNVLLAHYGFFVFAKSVQIPLFDNLYFVSDDMQDVSAGLSTFGAEIITVNQIISSLPKKFSFIVMDEFARGTNPSEGTILIKALTQYLNSQNAISLITTHYEGISNKKFAHYQVMGLKNVDFLSLKHKIDLQSSQKYTSIQIIQEHMDYRLERVQHDSIVPKDALNIAILLGLTDNIVKYAKNQYNQMEKNDQYDNSE</sequence>
<evidence type="ECO:0000256" key="1">
    <source>
        <dbReference type="ARBA" id="ARBA00022741"/>
    </source>
</evidence>
<dbReference type="EMBL" id="CP104013">
    <property type="protein sequence ID" value="UYP46303.1"/>
    <property type="molecule type" value="Genomic_DNA"/>
</dbReference>
<reference evidence="5" key="1">
    <citation type="submission" date="2022-09" db="EMBL/GenBank/DDBJ databases">
        <title>Actin cytoskeleton and complex cell architecture in an #Asgard archaeon.</title>
        <authorList>
            <person name="Ponce Toledo R.I."/>
            <person name="Schleper C."/>
            <person name="Rodrigues Oliveira T."/>
            <person name="Wollweber F."/>
            <person name="Xu J."/>
            <person name="Rittmann S."/>
            <person name="Klingl A."/>
            <person name="Pilhofer M."/>
        </authorList>
    </citation>
    <scope>NUCLEOTIDE SEQUENCE</scope>
    <source>
        <strain evidence="5">B-35</strain>
    </source>
</reference>
<gene>
    <name evidence="5" type="ORF">NEF87_002588</name>
</gene>